<keyword evidence="2" id="KW-1185">Reference proteome</keyword>
<evidence type="ECO:0000313" key="2">
    <source>
        <dbReference type="Proteomes" id="UP001148662"/>
    </source>
</evidence>
<sequence>MTSAILPQAQDGRVTAQTLQLRCHCRRRCASALLDGWCLQSEKWVAGKGGRRRAKPRADRAPKRRPRKHVNAVFRESLESIDVVTVRFRFSLTCSLALMQILHSFLPLASRSAASAVQYPKQLIKPTLYCHAGRVIMKGVYLPTCSKLFCTVQGPRTATTDNAPHAVFVHGGITSSAGSIMLKSGAGVKIIAGEGVVRRGHA</sequence>
<protein>
    <submittedName>
        <fullName evidence="1">Uncharacterized protein</fullName>
    </submittedName>
</protein>
<evidence type="ECO:0000313" key="1">
    <source>
        <dbReference type="EMBL" id="KAJ3538894.1"/>
    </source>
</evidence>
<dbReference type="EMBL" id="JANHOG010001331">
    <property type="protein sequence ID" value="KAJ3538894.1"/>
    <property type="molecule type" value="Genomic_DNA"/>
</dbReference>
<gene>
    <name evidence="1" type="ORF">NM688_g6449</name>
</gene>
<name>A0ACC1SFY7_9APHY</name>
<accession>A0ACC1SFY7</accession>
<organism evidence="1 2">
    <name type="scientific">Phlebia brevispora</name>
    <dbReference type="NCBI Taxonomy" id="194682"/>
    <lineage>
        <taxon>Eukaryota</taxon>
        <taxon>Fungi</taxon>
        <taxon>Dikarya</taxon>
        <taxon>Basidiomycota</taxon>
        <taxon>Agaricomycotina</taxon>
        <taxon>Agaricomycetes</taxon>
        <taxon>Polyporales</taxon>
        <taxon>Meruliaceae</taxon>
        <taxon>Phlebia</taxon>
    </lineage>
</organism>
<comment type="caution">
    <text evidence="1">The sequence shown here is derived from an EMBL/GenBank/DDBJ whole genome shotgun (WGS) entry which is preliminary data.</text>
</comment>
<reference evidence="1" key="1">
    <citation type="submission" date="2022-07" db="EMBL/GenBank/DDBJ databases">
        <title>Genome Sequence of Phlebia brevispora.</title>
        <authorList>
            <person name="Buettner E."/>
        </authorList>
    </citation>
    <scope>NUCLEOTIDE SEQUENCE</scope>
    <source>
        <strain evidence="1">MPL23</strain>
    </source>
</reference>
<proteinExistence type="predicted"/>
<dbReference type="Proteomes" id="UP001148662">
    <property type="component" value="Unassembled WGS sequence"/>
</dbReference>